<gene>
    <name evidence="1" type="ORF">ACFP1K_14690</name>
</gene>
<evidence type="ECO:0000313" key="2">
    <source>
        <dbReference type="Proteomes" id="UP001596137"/>
    </source>
</evidence>
<keyword evidence="2" id="KW-1185">Reference proteome</keyword>
<organism evidence="1 2">
    <name type="scientific">Sphaerisporangium aureirubrum</name>
    <dbReference type="NCBI Taxonomy" id="1544736"/>
    <lineage>
        <taxon>Bacteria</taxon>
        <taxon>Bacillati</taxon>
        <taxon>Actinomycetota</taxon>
        <taxon>Actinomycetes</taxon>
        <taxon>Streptosporangiales</taxon>
        <taxon>Streptosporangiaceae</taxon>
        <taxon>Sphaerisporangium</taxon>
    </lineage>
</organism>
<evidence type="ECO:0000313" key="1">
    <source>
        <dbReference type="EMBL" id="MFC6082410.1"/>
    </source>
</evidence>
<dbReference type="EMBL" id="JBHSRF010000017">
    <property type="protein sequence ID" value="MFC6082410.1"/>
    <property type="molecule type" value="Genomic_DNA"/>
</dbReference>
<sequence>MTIRGILLMMLGAGLAGCGGLSTGELTPTQLEAVRAQGVAPEMVYVVDVPGFQLVGQSVSLYHEEGYQAFYLSPRGRQVWFGVDRGAFSDAVCPERPVHGAERVSAAVTCERDEVGWYRVSGDRHEYAADEDGRVLRVSGVRGEIGRKALRTAITGAHPAPGVTPSPPAG</sequence>
<name>A0ABW1NGD1_9ACTN</name>
<proteinExistence type="predicted"/>
<reference evidence="2" key="1">
    <citation type="journal article" date="2019" name="Int. J. Syst. Evol. Microbiol.">
        <title>The Global Catalogue of Microorganisms (GCM) 10K type strain sequencing project: providing services to taxonomists for standard genome sequencing and annotation.</title>
        <authorList>
            <consortium name="The Broad Institute Genomics Platform"/>
            <consortium name="The Broad Institute Genome Sequencing Center for Infectious Disease"/>
            <person name="Wu L."/>
            <person name="Ma J."/>
        </authorList>
    </citation>
    <scope>NUCLEOTIDE SEQUENCE [LARGE SCALE GENOMIC DNA]</scope>
    <source>
        <strain evidence="2">JCM 30346</strain>
    </source>
</reference>
<dbReference type="RefSeq" id="WP_380752374.1">
    <property type="nucleotide sequence ID" value="NZ_JBHSRF010000017.1"/>
</dbReference>
<accession>A0ABW1NGD1</accession>
<dbReference type="PROSITE" id="PS51257">
    <property type="entry name" value="PROKAR_LIPOPROTEIN"/>
    <property type="match status" value="1"/>
</dbReference>
<dbReference type="Proteomes" id="UP001596137">
    <property type="component" value="Unassembled WGS sequence"/>
</dbReference>
<protein>
    <submittedName>
        <fullName evidence="1">Uncharacterized protein</fullName>
    </submittedName>
</protein>
<comment type="caution">
    <text evidence="1">The sequence shown here is derived from an EMBL/GenBank/DDBJ whole genome shotgun (WGS) entry which is preliminary data.</text>
</comment>